<dbReference type="Ensembl" id="ENSENLT00000032834.1">
    <property type="protein sequence ID" value="ENSENLP00000031919.1"/>
    <property type="gene ID" value="ENSENLG00000014062.1"/>
</dbReference>
<dbReference type="CDD" id="cd00928">
    <property type="entry name" value="Cyt_c_Oxidase_VIIa"/>
    <property type="match status" value="1"/>
</dbReference>
<dbReference type="GO" id="GO:0002082">
    <property type="term" value="P:regulation of oxidative phosphorylation"/>
    <property type="evidence" value="ECO:0007669"/>
    <property type="project" value="UniProtKB-ARBA"/>
</dbReference>
<proteinExistence type="inferred from homology"/>
<dbReference type="PANTHER" id="PTHR10510:SF11">
    <property type="entry name" value="CYTOCHROME C OXIDASE SUBUNIT 7A, MITOCHONDRIAL"/>
    <property type="match status" value="1"/>
</dbReference>
<dbReference type="GO" id="GO:0097250">
    <property type="term" value="P:mitochondrial respirasome assembly"/>
    <property type="evidence" value="ECO:0007669"/>
    <property type="project" value="TreeGrafter"/>
</dbReference>
<comment type="pathway">
    <text evidence="2">Energy metabolism; oxidative phosphorylation.</text>
</comment>
<evidence type="ECO:0000256" key="7">
    <source>
        <dbReference type="ARBA" id="ARBA00023136"/>
    </source>
</evidence>
<keyword evidence="6" id="KW-0496">Mitochondrion</keyword>
<evidence type="ECO:0000256" key="5">
    <source>
        <dbReference type="ARBA" id="ARBA00022946"/>
    </source>
</evidence>
<keyword evidence="4" id="KW-0999">Mitochondrion inner membrane</keyword>
<dbReference type="PANTHER" id="PTHR10510">
    <property type="entry name" value="CYTOCHROME C OXIDASE POLYPEPTIDE 7A"/>
    <property type="match status" value="1"/>
</dbReference>
<dbReference type="GO" id="GO:0045277">
    <property type="term" value="C:respiratory chain complex IV"/>
    <property type="evidence" value="ECO:0007669"/>
    <property type="project" value="InterPro"/>
</dbReference>
<reference evidence="8" key="1">
    <citation type="submission" date="2021-04" db="EMBL/GenBank/DDBJ databases">
        <authorList>
            <consortium name="Wellcome Sanger Institute Data Sharing"/>
        </authorList>
    </citation>
    <scope>NUCLEOTIDE SEQUENCE [LARGE SCALE GENOMIC DNA]</scope>
</reference>
<evidence type="ECO:0000256" key="3">
    <source>
        <dbReference type="ARBA" id="ARBA00009331"/>
    </source>
</evidence>
<dbReference type="InParanoid" id="A0A665VJM0"/>
<keyword evidence="9" id="KW-1185">Reference proteome</keyword>
<organism evidence="8 9">
    <name type="scientific">Echeneis naucrates</name>
    <name type="common">Live sharksucker</name>
    <dbReference type="NCBI Taxonomy" id="173247"/>
    <lineage>
        <taxon>Eukaryota</taxon>
        <taxon>Metazoa</taxon>
        <taxon>Chordata</taxon>
        <taxon>Craniata</taxon>
        <taxon>Vertebrata</taxon>
        <taxon>Euteleostomi</taxon>
        <taxon>Actinopterygii</taxon>
        <taxon>Neopterygii</taxon>
        <taxon>Teleostei</taxon>
        <taxon>Neoteleostei</taxon>
        <taxon>Acanthomorphata</taxon>
        <taxon>Carangaria</taxon>
        <taxon>Carangiformes</taxon>
        <taxon>Echeneidae</taxon>
        <taxon>Echeneis</taxon>
    </lineage>
</organism>
<dbReference type="Proteomes" id="UP000472264">
    <property type="component" value="Chromosome 24"/>
</dbReference>
<evidence type="ECO:0000256" key="2">
    <source>
        <dbReference type="ARBA" id="ARBA00004673"/>
    </source>
</evidence>
<keyword evidence="5" id="KW-0809">Transit peptide</keyword>
<dbReference type="Pfam" id="PF02238">
    <property type="entry name" value="COX7a"/>
    <property type="match status" value="1"/>
</dbReference>
<dbReference type="InterPro" id="IPR039297">
    <property type="entry name" value="COX7a"/>
</dbReference>
<reference evidence="8" key="3">
    <citation type="submission" date="2025-09" db="UniProtKB">
        <authorList>
            <consortium name="Ensembl"/>
        </authorList>
    </citation>
    <scope>IDENTIFICATION</scope>
</reference>
<evidence type="ECO:0000256" key="4">
    <source>
        <dbReference type="ARBA" id="ARBA00022792"/>
    </source>
</evidence>
<evidence type="ECO:0000256" key="6">
    <source>
        <dbReference type="ARBA" id="ARBA00023128"/>
    </source>
</evidence>
<comment type="similarity">
    <text evidence="3">Belongs to the cytochrome c oxidase VIIa family.</text>
</comment>
<dbReference type="GO" id="GO:0006123">
    <property type="term" value="P:mitochondrial electron transport, cytochrome c to oxygen"/>
    <property type="evidence" value="ECO:0007669"/>
    <property type="project" value="InterPro"/>
</dbReference>
<dbReference type="GO" id="GO:0005743">
    <property type="term" value="C:mitochondrial inner membrane"/>
    <property type="evidence" value="ECO:0007669"/>
    <property type="project" value="UniProtKB-SubCell"/>
</dbReference>
<reference evidence="8" key="2">
    <citation type="submission" date="2025-08" db="UniProtKB">
        <authorList>
            <consortium name="Ensembl"/>
        </authorList>
    </citation>
    <scope>IDENTIFICATION</scope>
</reference>
<dbReference type="AlphaFoldDB" id="A0A665VJM0"/>
<evidence type="ECO:0000313" key="9">
    <source>
        <dbReference type="Proteomes" id="UP000472264"/>
    </source>
</evidence>
<dbReference type="InterPro" id="IPR003177">
    <property type="entry name" value="Cytc_oxidase_su7a_met"/>
</dbReference>
<accession>A0A665VJM0</accession>
<dbReference type="Gene3D" id="4.10.91.10">
    <property type="entry name" value="Cytochrome c oxidase, subunit VIIa"/>
    <property type="match status" value="1"/>
</dbReference>
<dbReference type="InterPro" id="IPR036539">
    <property type="entry name" value="Cyt_c_oxidase_su7a_sf"/>
</dbReference>
<protein>
    <submittedName>
        <fullName evidence="8">Cytochrome c oxidase subunit 7A2</fullName>
    </submittedName>
</protein>
<evidence type="ECO:0000256" key="1">
    <source>
        <dbReference type="ARBA" id="ARBA00004273"/>
    </source>
</evidence>
<name>A0A665VJM0_ECHNA</name>
<dbReference type="FunCoup" id="A0A665VJM0">
    <property type="interactions" value="27"/>
</dbReference>
<comment type="subcellular location">
    <subcellularLocation>
        <location evidence="1">Mitochondrion inner membrane</location>
    </subcellularLocation>
</comment>
<keyword evidence="7" id="KW-0472">Membrane</keyword>
<evidence type="ECO:0000313" key="8">
    <source>
        <dbReference type="Ensembl" id="ENSENLP00000031919.1"/>
    </source>
</evidence>
<dbReference type="SUPFAM" id="SSF81419">
    <property type="entry name" value="Mitochondrial cytochrome c oxidase subunit VIIa"/>
    <property type="match status" value="1"/>
</dbReference>
<dbReference type="FunFam" id="4.10.91.10:FF:000001">
    <property type="entry name" value="Cytochrome c oxidase subunit 7A1, mitochondrial"/>
    <property type="match status" value="1"/>
</dbReference>
<sequence length="128" mass="14601">MYRHVFALQQVARRTITSSARRERNRVPEKQKLFQEDNGLPVHLKGGATDALLYRATMGLTVFAPPCKTNPPSCCWFVLSFMLSLLCFNSIKSNTILCYRAAVFAVKHYPVYKCFRLDTAGDILCTKY</sequence>